<name>A0A1I7XSM5_HETBA</name>
<accession>A0A1I7XSM5</accession>
<evidence type="ECO:0000313" key="1">
    <source>
        <dbReference type="Proteomes" id="UP000095283"/>
    </source>
</evidence>
<dbReference type="Proteomes" id="UP000095283">
    <property type="component" value="Unplaced"/>
</dbReference>
<dbReference type="WBParaSite" id="Hba_20491">
    <property type="protein sequence ID" value="Hba_20491"/>
    <property type="gene ID" value="Hba_20491"/>
</dbReference>
<evidence type="ECO:0000313" key="2">
    <source>
        <dbReference type="WBParaSite" id="Hba_20491"/>
    </source>
</evidence>
<protein>
    <submittedName>
        <fullName evidence="2">Ferroxidase</fullName>
    </submittedName>
</protein>
<organism evidence="1 2">
    <name type="scientific">Heterorhabditis bacteriophora</name>
    <name type="common">Entomopathogenic nematode worm</name>
    <dbReference type="NCBI Taxonomy" id="37862"/>
    <lineage>
        <taxon>Eukaryota</taxon>
        <taxon>Metazoa</taxon>
        <taxon>Ecdysozoa</taxon>
        <taxon>Nematoda</taxon>
        <taxon>Chromadorea</taxon>
        <taxon>Rhabditida</taxon>
        <taxon>Rhabditina</taxon>
        <taxon>Rhabditomorpha</taxon>
        <taxon>Strongyloidea</taxon>
        <taxon>Heterorhabditidae</taxon>
        <taxon>Heterorhabditis</taxon>
    </lineage>
</organism>
<reference evidence="2" key="1">
    <citation type="submission" date="2016-11" db="UniProtKB">
        <authorList>
            <consortium name="WormBaseParasite"/>
        </authorList>
    </citation>
    <scope>IDENTIFICATION</scope>
</reference>
<sequence>MDDHTWRGLPTRSEYISAERYRWQLCLNRMIGGEAKQIKKVLEIIEQLIDEEEEVNPNEVRSVLCNGVPMIRERMYDLIVKGISEKAWKNMTLAGENISLAHIRRVLRAIEEEEDHGDELDRIHSDLREIMPELDQGWEYSFMSGSHRYGKYYSNLYSGETQQPEVRAVIDCNKFTEGTIGQNENMPKV</sequence>
<proteinExistence type="predicted"/>
<keyword evidence="1" id="KW-1185">Reference proteome</keyword>
<dbReference type="AlphaFoldDB" id="A0A1I7XSM5"/>